<evidence type="ECO:0000313" key="2">
    <source>
        <dbReference type="Proteomes" id="UP001174136"/>
    </source>
</evidence>
<accession>A0AA47NB53</accession>
<proteinExistence type="predicted"/>
<name>A0AA47NB53_MERPO</name>
<sequence>MAGVRALGVLSRIAARRYPVLTESSSRTFSVASAMMARTHVNYEVKGDVAVIRMNDPNSKV</sequence>
<protein>
    <submittedName>
        <fullName evidence="1">Trifunctional enzyme subunit alpha, mitochondrial</fullName>
    </submittedName>
</protein>
<evidence type="ECO:0000313" key="1">
    <source>
        <dbReference type="EMBL" id="KAK0154817.1"/>
    </source>
</evidence>
<reference evidence="1" key="1">
    <citation type="journal article" date="2023" name="Front. Mar. Sci.">
        <title>A new Merluccius polli reference genome to investigate the effects of global change in West African waters.</title>
        <authorList>
            <person name="Mateo J.L."/>
            <person name="Blanco-Fernandez C."/>
            <person name="Garcia-Vazquez E."/>
            <person name="Machado-Schiaffino G."/>
        </authorList>
    </citation>
    <scope>NUCLEOTIDE SEQUENCE</scope>
    <source>
        <strain evidence="1">C29</strain>
        <tissue evidence="1">Fin</tissue>
    </source>
</reference>
<gene>
    <name evidence="1" type="primary">Hadha_1</name>
    <name evidence="1" type="ORF">N1851_002872</name>
</gene>
<comment type="caution">
    <text evidence="1">The sequence shown here is derived from an EMBL/GenBank/DDBJ whole genome shotgun (WGS) entry which is preliminary data.</text>
</comment>
<organism evidence="1 2">
    <name type="scientific">Merluccius polli</name>
    <name type="common">Benguela hake</name>
    <name type="synonym">Merluccius cadenati</name>
    <dbReference type="NCBI Taxonomy" id="89951"/>
    <lineage>
        <taxon>Eukaryota</taxon>
        <taxon>Metazoa</taxon>
        <taxon>Chordata</taxon>
        <taxon>Craniata</taxon>
        <taxon>Vertebrata</taxon>
        <taxon>Euteleostomi</taxon>
        <taxon>Actinopterygii</taxon>
        <taxon>Neopterygii</taxon>
        <taxon>Teleostei</taxon>
        <taxon>Neoteleostei</taxon>
        <taxon>Acanthomorphata</taxon>
        <taxon>Zeiogadaria</taxon>
        <taxon>Gadariae</taxon>
        <taxon>Gadiformes</taxon>
        <taxon>Gadoidei</taxon>
        <taxon>Merlucciidae</taxon>
        <taxon>Merluccius</taxon>
    </lineage>
</organism>
<dbReference type="EMBL" id="JAOPHQ010000338">
    <property type="protein sequence ID" value="KAK0154817.1"/>
    <property type="molecule type" value="Genomic_DNA"/>
</dbReference>
<keyword evidence="2" id="KW-1185">Reference proteome</keyword>
<dbReference type="AlphaFoldDB" id="A0AA47NB53"/>
<dbReference type="Proteomes" id="UP001174136">
    <property type="component" value="Unassembled WGS sequence"/>
</dbReference>